<keyword evidence="3 6" id="KW-1133">Transmembrane helix</keyword>
<comment type="subcellular location">
    <subcellularLocation>
        <location evidence="1">Membrane</location>
        <topology evidence="1">Multi-pass membrane protein</topology>
    </subcellularLocation>
</comment>
<evidence type="ECO:0000256" key="1">
    <source>
        <dbReference type="ARBA" id="ARBA00004141"/>
    </source>
</evidence>
<keyword evidence="2 6" id="KW-0812">Transmembrane</keyword>
<evidence type="ECO:0000313" key="8">
    <source>
        <dbReference type="Proteomes" id="UP000639396"/>
    </source>
</evidence>
<dbReference type="GO" id="GO:0016020">
    <property type="term" value="C:membrane"/>
    <property type="evidence" value="ECO:0007669"/>
    <property type="project" value="UniProtKB-SubCell"/>
</dbReference>
<proteinExistence type="inferred from homology"/>
<evidence type="ECO:0000256" key="4">
    <source>
        <dbReference type="ARBA" id="ARBA00023136"/>
    </source>
</evidence>
<dbReference type="AlphaFoldDB" id="A0A927H0B5"/>
<evidence type="ECO:0000256" key="5">
    <source>
        <dbReference type="ARBA" id="ARBA00023600"/>
    </source>
</evidence>
<accession>A0A927H0B5</accession>
<dbReference type="EMBL" id="JACXJA010000017">
    <property type="protein sequence ID" value="MBD2863133.1"/>
    <property type="molecule type" value="Genomic_DNA"/>
</dbReference>
<feature type="transmembrane region" description="Helical" evidence="6">
    <location>
        <begin position="12"/>
        <end position="29"/>
    </location>
</feature>
<name>A0A927H0B5_9BACL</name>
<reference evidence="7" key="1">
    <citation type="submission" date="2020-09" db="EMBL/GenBank/DDBJ databases">
        <title>A novel bacterium of genus Paenibacillus, isolated from South China Sea.</title>
        <authorList>
            <person name="Huang H."/>
            <person name="Mo K."/>
            <person name="Hu Y."/>
        </authorList>
    </citation>
    <scope>NUCLEOTIDE SEQUENCE</scope>
    <source>
        <strain evidence="7">IB182363</strain>
    </source>
</reference>
<evidence type="ECO:0000313" key="7">
    <source>
        <dbReference type="EMBL" id="MBD2863133.1"/>
    </source>
</evidence>
<organism evidence="7 8">
    <name type="scientific">Paenibacillus oceani</name>
    <dbReference type="NCBI Taxonomy" id="2772510"/>
    <lineage>
        <taxon>Bacteria</taxon>
        <taxon>Bacillati</taxon>
        <taxon>Bacillota</taxon>
        <taxon>Bacilli</taxon>
        <taxon>Bacillales</taxon>
        <taxon>Paenibacillaceae</taxon>
        <taxon>Paenibacillus</taxon>
    </lineage>
</organism>
<keyword evidence="4 6" id="KW-0472">Membrane</keyword>
<dbReference type="Proteomes" id="UP000639396">
    <property type="component" value="Unassembled WGS sequence"/>
</dbReference>
<dbReference type="Pfam" id="PF05105">
    <property type="entry name" value="Phage_holin_4_1"/>
    <property type="match status" value="1"/>
</dbReference>
<gene>
    <name evidence="7" type="ORF">IDH45_14160</name>
</gene>
<evidence type="ECO:0000256" key="6">
    <source>
        <dbReference type="SAM" id="Phobius"/>
    </source>
</evidence>
<dbReference type="NCBIfam" id="TIGR01593">
    <property type="entry name" value="holin_tox_secr"/>
    <property type="match status" value="1"/>
</dbReference>
<comment type="similarity">
    <text evidence="5">Belongs to the bacteriophage holin family. Cp-1 holin subfamily.</text>
</comment>
<feature type="transmembrane region" description="Helical" evidence="6">
    <location>
        <begin position="35"/>
        <end position="54"/>
    </location>
</feature>
<sequence>MLGVRNVSYQFGWNSIWAVSGVVANYAFGGWNQSLGFLALLVVVDYVTGIGAAIKEGRSGKEDAGLNSSKGFWGICKKALIFVVIAIMHRADLLLGIEGEIGLMLGVTYFYIANELISITENLGRMNFPMPPQIKQLIAVLKNKSGDSK</sequence>
<evidence type="ECO:0000256" key="2">
    <source>
        <dbReference type="ARBA" id="ARBA00022692"/>
    </source>
</evidence>
<comment type="caution">
    <text evidence="7">The sequence shown here is derived from an EMBL/GenBank/DDBJ whole genome shotgun (WGS) entry which is preliminary data.</text>
</comment>
<dbReference type="InterPro" id="IPR006480">
    <property type="entry name" value="Phage_holin_4_1"/>
</dbReference>
<protein>
    <submittedName>
        <fullName evidence="7">Phage holin family protein</fullName>
    </submittedName>
</protein>
<keyword evidence="8" id="KW-1185">Reference proteome</keyword>
<evidence type="ECO:0000256" key="3">
    <source>
        <dbReference type="ARBA" id="ARBA00022989"/>
    </source>
</evidence>